<organism evidence="5 6">
    <name type="scientific">Candidatus Protofrankia datiscae</name>
    <dbReference type="NCBI Taxonomy" id="2716812"/>
    <lineage>
        <taxon>Bacteria</taxon>
        <taxon>Bacillati</taxon>
        <taxon>Actinomycetota</taxon>
        <taxon>Actinomycetes</taxon>
        <taxon>Frankiales</taxon>
        <taxon>Frankiaceae</taxon>
        <taxon>Protofrankia</taxon>
    </lineage>
</organism>
<evidence type="ECO:0000313" key="5">
    <source>
        <dbReference type="EMBL" id="AEH11100.1"/>
    </source>
</evidence>
<comment type="similarity">
    <text evidence="1">Belongs to the methylmalonyl-CoA epimerase family.</text>
</comment>
<feature type="compositionally biased region" description="Basic and acidic residues" evidence="3">
    <location>
        <begin position="16"/>
        <end position="35"/>
    </location>
</feature>
<dbReference type="InterPro" id="IPR051785">
    <property type="entry name" value="MMCE/EMCE_epimerase"/>
</dbReference>
<dbReference type="Pfam" id="PF13669">
    <property type="entry name" value="Glyoxalase_4"/>
    <property type="match status" value="1"/>
</dbReference>
<dbReference type="NCBIfam" id="TIGR03081">
    <property type="entry name" value="metmalonyl_epim"/>
    <property type="match status" value="1"/>
</dbReference>
<dbReference type="GO" id="GO:0004493">
    <property type="term" value="F:methylmalonyl-CoA epimerase activity"/>
    <property type="evidence" value="ECO:0007669"/>
    <property type="project" value="TreeGrafter"/>
</dbReference>
<dbReference type="SUPFAM" id="SSF54593">
    <property type="entry name" value="Glyoxalase/Bleomycin resistance protein/Dihydroxybiphenyl dioxygenase"/>
    <property type="match status" value="1"/>
</dbReference>
<dbReference type="EMBL" id="CP002801">
    <property type="protein sequence ID" value="AEH11100.1"/>
    <property type="molecule type" value="Genomic_DNA"/>
</dbReference>
<dbReference type="HOGENOM" id="CLU_046006_5_2_11"/>
<dbReference type="InterPro" id="IPR029068">
    <property type="entry name" value="Glyas_Bleomycin-R_OHBP_Dase"/>
</dbReference>
<dbReference type="InterPro" id="IPR017515">
    <property type="entry name" value="MeMalonyl-CoA_epimerase"/>
</dbReference>
<dbReference type="eggNOG" id="COG0346">
    <property type="taxonomic scope" value="Bacteria"/>
</dbReference>
<dbReference type="CDD" id="cd07249">
    <property type="entry name" value="MMCE"/>
    <property type="match status" value="1"/>
</dbReference>
<feature type="region of interest" description="Disordered" evidence="3">
    <location>
        <begin position="1"/>
        <end position="35"/>
    </location>
</feature>
<evidence type="ECO:0000256" key="2">
    <source>
        <dbReference type="ARBA" id="ARBA00022723"/>
    </source>
</evidence>
<evidence type="ECO:0000256" key="3">
    <source>
        <dbReference type="SAM" id="MobiDB-lite"/>
    </source>
</evidence>
<dbReference type="InterPro" id="IPR037523">
    <property type="entry name" value="VOC_core"/>
</dbReference>
<dbReference type="GO" id="GO:0046872">
    <property type="term" value="F:metal ion binding"/>
    <property type="evidence" value="ECO:0007669"/>
    <property type="project" value="UniProtKB-KW"/>
</dbReference>
<evidence type="ECO:0000259" key="4">
    <source>
        <dbReference type="PROSITE" id="PS51819"/>
    </source>
</evidence>
<dbReference type="STRING" id="656024.FsymDg_3823"/>
<feature type="domain" description="VOC" evidence="4">
    <location>
        <begin position="46"/>
        <end position="179"/>
    </location>
</feature>
<dbReference type="Gene3D" id="3.10.180.10">
    <property type="entry name" value="2,3-Dihydroxybiphenyl 1,2-Dioxygenase, domain 1"/>
    <property type="match status" value="1"/>
</dbReference>
<gene>
    <name evidence="5" type="ordered locus">FsymDg_3823</name>
</gene>
<evidence type="ECO:0000313" key="6">
    <source>
        <dbReference type="Proteomes" id="UP000001549"/>
    </source>
</evidence>
<dbReference type="AlphaFoldDB" id="F8B5V8"/>
<dbReference type="Proteomes" id="UP000001549">
    <property type="component" value="Chromosome"/>
</dbReference>
<keyword evidence="2" id="KW-0479">Metal-binding</keyword>
<sequence length="182" mass="19996">MSARLPRSPHLLRPRHRDDHGNHNDHENPGNRNDHEREAETAMFTRIDHVGIAVRDLEKSISWYETTFGLTVASQEINEEQGVREAMLFVADGPAGSSYVQLLEPIRPDSPVGKFLARNGEGVHHIGYGVDDVENALASIGATGVRLVDKRPRHGSMGASIAFLHPKDTGGVLTELVQAAKR</sequence>
<dbReference type="PANTHER" id="PTHR43048:SF3">
    <property type="entry name" value="METHYLMALONYL-COA EPIMERASE, MITOCHONDRIAL"/>
    <property type="match status" value="1"/>
</dbReference>
<accession>F8B5V8</accession>
<dbReference type="PROSITE" id="PS51819">
    <property type="entry name" value="VOC"/>
    <property type="match status" value="1"/>
</dbReference>
<keyword evidence="6" id="KW-1185">Reference proteome</keyword>
<reference evidence="5 6" key="1">
    <citation type="submission" date="2011-05" db="EMBL/GenBank/DDBJ databases">
        <title>Complete sequence of chromosome of Frankia symbiont of Datisca glomerata.</title>
        <authorList>
            <consortium name="US DOE Joint Genome Institute"/>
            <person name="Lucas S."/>
            <person name="Han J."/>
            <person name="Lapidus A."/>
            <person name="Cheng J.-F."/>
            <person name="Goodwin L."/>
            <person name="Pitluck S."/>
            <person name="Peters L."/>
            <person name="Mikhailova N."/>
            <person name="Chertkov O."/>
            <person name="Teshima H."/>
            <person name="Han C."/>
            <person name="Tapia R."/>
            <person name="Land M."/>
            <person name="Hauser L."/>
            <person name="Kyrpides N."/>
            <person name="Ivanova N."/>
            <person name="Pagani I."/>
            <person name="Berry A."/>
            <person name="Pawlowski K."/>
            <person name="Persson T."/>
            <person name="Vanden Heuvel B."/>
            <person name="Benson D."/>
            <person name="Woyke T."/>
        </authorList>
    </citation>
    <scope>NUCLEOTIDE SEQUENCE [LARGE SCALE GENOMIC DNA]</scope>
    <source>
        <strain evidence="6">4085684</strain>
    </source>
</reference>
<protein>
    <submittedName>
        <fullName evidence="5">Methylmalonyl-CoA epimerase</fullName>
    </submittedName>
</protein>
<name>F8B5V8_9ACTN</name>
<dbReference type="PANTHER" id="PTHR43048">
    <property type="entry name" value="METHYLMALONYL-COA EPIMERASE"/>
    <property type="match status" value="1"/>
</dbReference>
<evidence type="ECO:0000256" key="1">
    <source>
        <dbReference type="ARBA" id="ARBA00009308"/>
    </source>
</evidence>
<dbReference type="GO" id="GO:0046491">
    <property type="term" value="P:L-methylmalonyl-CoA metabolic process"/>
    <property type="evidence" value="ECO:0007669"/>
    <property type="project" value="TreeGrafter"/>
</dbReference>
<dbReference type="KEGG" id="fsy:FsymDg_3823"/>
<proteinExistence type="inferred from homology"/>